<dbReference type="Proteomes" id="UP000298327">
    <property type="component" value="Unassembled WGS sequence"/>
</dbReference>
<keyword evidence="3" id="KW-1185">Reference proteome</keyword>
<protein>
    <submittedName>
        <fullName evidence="2">Uncharacterized protein</fullName>
    </submittedName>
</protein>
<dbReference type="AlphaFoldDB" id="A0A4Y9XPX8"/>
<name>A0A4Y9XPX8_9AGAM</name>
<organism evidence="2 3">
    <name type="scientific">Dentipellis fragilis</name>
    <dbReference type="NCBI Taxonomy" id="205917"/>
    <lineage>
        <taxon>Eukaryota</taxon>
        <taxon>Fungi</taxon>
        <taxon>Dikarya</taxon>
        <taxon>Basidiomycota</taxon>
        <taxon>Agaricomycotina</taxon>
        <taxon>Agaricomycetes</taxon>
        <taxon>Russulales</taxon>
        <taxon>Hericiaceae</taxon>
        <taxon>Dentipellis</taxon>
    </lineage>
</organism>
<feature type="region of interest" description="Disordered" evidence="1">
    <location>
        <begin position="1"/>
        <end position="55"/>
    </location>
</feature>
<feature type="region of interest" description="Disordered" evidence="1">
    <location>
        <begin position="81"/>
        <end position="100"/>
    </location>
</feature>
<accession>A0A4Y9XPX8</accession>
<dbReference type="STRING" id="205917.A0A4Y9XPX8"/>
<feature type="compositionally biased region" description="Basic and acidic residues" evidence="1">
    <location>
        <begin position="7"/>
        <end position="40"/>
    </location>
</feature>
<dbReference type="EMBL" id="SEOQ01001362">
    <property type="protein sequence ID" value="TFY52155.1"/>
    <property type="molecule type" value="Genomic_DNA"/>
</dbReference>
<proteinExistence type="predicted"/>
<evidence type="ECO:0000313" key="2">
    <source>
        <dbReference type="EMBL" id="TFY52155.1"/>
    </source>
</evidence>
<dbReference type="PANTHER" id="PTHR12722">
    <property type="entry name" value="XAP-5 PROTEIN-RELATED"/>
    <property type="match status" value="1"/>
</dbReference>
<gene>
    <name evidence="2" type="ORF">EVG20_g10679</name>
</gene>
<dbReference type="GO" id="GO:0005634">
    <property type="term" value="C:nucleus"/>
    <property type="evidence" value="ECO:0007669"/>
    <property type="project" value="InterPro"/>
</dbReference>
<feature type="compositionally biased region" description="Basic and acidic residues" evidence="1">
    <location>
        <begin position="81"/>
        <end position="97"/>
    </location>
</feature>
<feature type="compositionally biased region" description="Polar residues" evidence="1">
    <location>
        <begin position="41"/>
        <end position="51"/>
    </location>
</feature>
<sequence length="332" mass="37720">MASNQGEGRRQDILTKQRNQMREDFERQKQQLINETEKSRPSSNRFVGQNDSMEESLKKSTVGLVRLEDFQQRRKELEEAKAREAAQTDELKEEQKKVEKRKKAAKSTLSFLFDLEREEAELYCDKSPNIDATARFAEISAGIGTCYRTWMDMRAIGPDDIAALLGTATRRAAHQLCQLNSTRSVQHCLRPTHPPLRHVSLTSPHVPRGHPERPYASKLLHFYATASPSSSSTAMEWCHVVSHARARGEAQVRARGHRIFFAPTQYLGKDKPAHITAYPILLTRYINLAAFNVTSLLRTLRVLETERSEVVLRLHLRAKGLAYEALATAEGE</sequence>
<comment type="caution">
    <text evidence="2">The sequence shown here is derived from an EMBL/GenBank/DDBJ whole genome shotgun (WGS) entry which is preliminary data.</text>
</comment>
<evidence type="ECO:0000313" key="3">
    <source>
        <dbReference type="Proteomes" id="UP000298327"/>
    </source>
</evidence>
<dbReference type="GO" id="GO:0006325">
    <property type="term" value="P:chromatin organization"/>
    <property type="evidence" value="ECO:0007669"/>
    <property type="project" value="TreeGrafter"/>
</dbReference>
<evidence type="ECO:0000256" key="1">
    <source>
        <dbReference type="SAM" id="MobiDB-lite"/>
    </source>
</evidence>
<reference evidence="2 3" key="1">
    <citation type="submission" date="2019-02" db="EMBL/GenBank/DDBJ databases">
        <title>Genome sequencing of the rare red list fungi Dentipellis fragilis.</title>
        <authorList>
            <person name="Buettner E."/>
            <person name="Kellner H."/>
        </authorList>
    </citation>
    <scope>NUCLEOTIDE SEQUENCE [LARGE SCALE GENOMIC DNA]</scope>
    <source>
        <strain evidence="2 3">DSM 105465</strain>
    </source>
</reference>
<dbReference type="OrthoDB" id="1562195at2759"/>
<dbReference type="InterPro" id="IPR007005">
    <property type="entry name" value="XAP5"/>
</dbReference>
<dbReference type="PANTHER" id="PTHR12722:SF0">
    <property type="entry name" value="PROTEIN FAM50A"/>
    <property type="match status" value="1"/>
</dbReference>